<protein>
    <submittedName>
        <fullName evidence="2">HEPN domain-containing protein</fullName>
    </submittedName>
</protein>
<reference evidence="3" key="1">
    <citation type="submission" date="2016-10" db="EMBL/GenBank/DDBJ databases">
        <authorList>
            <person name="Varghese N."/>
            <person name="Submissions S."/>
        </authorList>
    </citation>
    <scope>NUCLEOTIDE SEQUENCE [LARGE SCALE GENOMIC DNA]</scope>
    <source>
        <strain evidence="3">CGMCC 4.3506</strain>
    </source>
</reference>
<organism evidence="2 3">
    <name type="scientific">Lentzea fradiae</name>
    <dbReference type="NCBI Taxonomy" id="200378"/>
    <lineage>
        <taxon>Bacteria</taxon>
        <taxon>Bacillati</taxon>
        <taxon>Actinomycetota</taxon>
        <taxon>Actinomycetes</taxon>
        <taxon>Pseudonocardiales</taxon>
        <taxon>Pseudonocardiaceae</taxon>
        <taxon>Lentzea</taxon>
    </lineage>
</organism>
<dbReference type="InterPro" id="IPR007842">
    <property type="entry name" value="HEPN_dom"/>
</dbReference>
<proteinExistence type="predicted"/>
<dbReference type="Pfam" id="PF05168">
    <property type="entry name" value="HEPN"/>
    <property type="match status" value="1"/>
</dbReference>
<dbReference type="Proteomes" id="UP000199623">
    <property type="component" value="Unassembled WGS sequence"/>
</dbReference>
<keyword evidence="3" id="KW-1185">Reference proteome</keyword>
<dbReference type="AlphaFoldDB" id="A0A1G8C7L4"/>
<gene>
    <name evidence="2" type="ORF">SAMN05216553_12129</name>
</gene>
<evidence type="ECO:0000313" key="3">
    <source>
        <dbReference type="Proteomes" id="UP000199623"/>
    </source>
</evidence>
<sequence>MFDLWITPYLNSGESGIGTDQVRQALIVMPPGGEVEVLLNERATVTAKVKMRRDIAAGEEVLAEDIEEISDLRPFDIDPAAGWMAFAAVPGHGHIVTFDLRRDKPRVRDHVLLARDFVAAARESVAASRPGPAVEAAFAAAELAVKAMHLLHVVPIQKRASHGARLTWLNWYTRRDGNGSPDWYPAMKRLESLRPAARYSDGGTLPDAEELDALLDQVAELVDHAAAHGGVDESEQ</sequence>
<accession>A0A1G8C7L4</accession>
<evidence type="ECO:0000259" key="1">
    <source>
        <dbReference type="Pfam" id="PF05168"/>
    </source>
</evidence>
<evidence type="ECO:0000313" key="2">
    <source>
        <dbReference type="EMBL" id="SDH40860.1"/>
    </source>
</evidence>
<feature type="domain" description="HEPN" evidence="1">
    <location>
        <begin position="110"/>
        <end position="223"/>
    </location>
</feature>
<dbReference type="EMBL" id="FNCC01000021">
    <property type="protein sequence ID" value="SDH40860.1"/>
    <property type="molecule type" value="Genomic_DNA"/>
</dbReference>
<name>A0A1G8C7L4_9PSEU</name>
<dbReference type="Gene3D" id="1.20.120.330">
    <property type="entry name" value="Nucleotidyltransferases domain 2"/>
    <property type="match status" value="1"/>
</dbReference>